<dbReference type="CDD" id="cd07099">
    <property type="entry name" value="ALDH_DDALDH"/>
    <property type="match status" value="1"/>
</dbReference>
<dbReference type="InterPro" id="IPR029510">
    <property type="entry name" value="Ald_DH_CS_GLU"/>
</dbReference>
<dbReference type="PANTHER" id="PTHR42986">
    <property type="entry name" value="BENZALDEHYDE DEHYDROGENASE YFMT"/>
    <property type="match status" value="1"/>
</dbReference>
<proteinExistence type="inferred from homology"/>
<dbReference type="Gene3D" id="3.40.605.10">
    <property type="entry name" value="Aldehyde Dehydrogenase, Chain A, domain 1"/>
    <property type="match status" value="1"/>
</dbReference>
<feature type="domain" description="Aldehyde dehydrogenase" evidence="6">
    <location>
        <begin position="2"/>
        <end position="452"/>
    </location>
</feature>
<feature type="active site" evidence="4">
    <location>
        <position position="227"/>
    </location>
</feature>
<protein>
    <submittedName>
        <fullName evidence="7">Aldehyde dehydrogenase</fullName>
    </submittedName>
</protein>
<evidence type="ECO:0000259" key="6">
    <source>
        <dbReference type="Pfam" id="PF00171"/>
    </source>
</evidence>
<dbReference type="RefSeq" id="WP_420243330.1">
    <property type="nucleotide sequence ID" value="NZ_BOPV01000001.1"/>
</dbReference>
<comment type="similarity">
    <text evidence="1 5">Belongs to the aldehyde dehydrogenase family.</text>
</comment>
<accession>A0A8S8XE43</accession>
<sequence length="471" mass="50482">MIQVRNPRTGRDDYQFAPATEADLDAHAASLREAQRDWAALPVEARVAVLRRWGDAVEAASGALIEALIHDTGRFGETHAEMNLFRGTLARWLRDAPAQLATFDERASAVETIKLAGQLVPYPLVGVISPWNFPLGLSVIDAIPALLAGSAVLVKPSEVTPRFVEPLIATINQVPELAAVLRYVLGDGKVGAALIERVDMVVFTGSVATGRNVGEACARNFIPAFLELGGKDPAIILPGADLDRATSALAWGATANAGQACQSIERIYVHRSLHDRFVTQLADKLRRLKLAFPKPNDGEIGPVIFARQAEILRAQLDDAKAKGAVVVTGGELQVLEGGTYLLPTLLTKVDHTMLVMTEETFGPILPVMAFDTVEQAVALANDSVYGLSAAVFAASEQEAELVARRLDAGAVSINDATLTAVVSDGEKMSFKLSGLGGSRMGPTSIRRFLRQKLLIKSRGAGPQPWWFRSLA</sequence>
<dbReference type="InterPro" id="IPR016163">
    <property type="entry name" value="Ald_DH_C"/>
</dbReference>
<reference evidence="7" key="1">
    <citation type="submission" date="2021-02" db="EMBL/GenBank/DDBJ databases">
        <title>Genome sequence of Rhodospirillales sp. strain TMPK1 isolated from soil.</title>
        <authorList>
            <person name="Nakai R."/>
            <person name="Kusada H."/>
            <person name="Tamaki H."/>
        </authorList>
    </citation>
    <scope>NUCLEOTIDE SEQUENCE</scope>
    <source>
        <strain evidence="7">TMPK1</strain>
    </source>
</reference>
<evidence type="ECO:0000256" key="1">
    <source>
        <dbReference type="ARBA" id="ARBA00009986"/>
    </source>
</evidence>
<dbReference type="GO" id="GO:0016620">
    <property type="term" value="F:oxidoreductase activity, acting on the aldehyde or oxo group of donors, NAD or NADP as acceptor"/>
    <property type="evidence" value="ECO:0007669"/>
    <property type="project" value="InterPro"/>
</dbReference>
<dbReference type="SUPFAM" id="SSF53720">
    <property type="entry name" value="ALDH-like"/>
    <property type="match status" value="1"/>
</dbReference>
<name>A0A8S8XE43_9PROT</name>
<dbReference type="EMBL" id="BOPV01000001">
    <property type="protein sequence ID" value="GIL40222.1"/>
    <property type="molecule type" value="Genomic_DNA"/>
</dbReference>
<dbReference type="InterPro" id="IPR016162">
    <property type="entry name" value="Ald_DH_N"/>
</dbReference>
<keyword evidence="8" id="KW-1185">Reference proteome</keyword>
<organism evidence="7 8">
    <name type="scientific">Roseiterribacter gracilis</name>
    <dbReference type="NCBI Taxonomy" id="2812848"/>
    <lineage>
        <taxon>Bacteria</taxon>
        <taxon>Pseudomonadati</taxon>
        <taxon>Pseudomonadota</taxon>
        <taxon>Alphaproteobacteria</taxon>
        <taxon>Rhodospirillales</taxon>
        <taxon>Roseiterribacteraceae</taxon>
        <taxon>Roseiterribacter</taxon>
    </lineage>
</organism>
<dbReference type="PANTHER" id="PTHR42986:SF1">
    <property type="entry name" value="BENZALDEHYDE DEHYDROGENASE YFMT"/>
    <property type="match status" value="1"/>
</dbReference>
<dbReference type="AlphaFoldDB" id="A0A8S8XE43"/>
<evidence type="ECO:0000256" key="2">
    <source>
        <dbReference type="ARBA" id="ARBA00023002"/>
    </source>
</evidence>
<evidence type="ECO:0000256" key="4">
    <source>
        <dbReference type="PROSITE-ProRule" id="PRU10007"/>
    </source>
</evidence>
<dbReference type="Pfam" id="PF00171">
    <property type="entry name" value="Aldedh"/>
    <property type="match status" value="1"/>
</dbReference>
<evidence type="ECO:0000313" key="7">
    <source>
        <dbReference type="EMBL" id="GIL40222.1"/>
    </source>
</evidence>
<dbReference type="Proteomes" id="UP000681075">
    <property type="component" value="Unassembled WGS sequence"/>
</dbReference>
<keyword evidence="3" id="KW-0520">NAD</keyword>
<dbReference type="InterPro" id="IPR015590">
    <property type="entry name" value="Aldehyde_DH_dom"/>
</dbReference>
<dbReference type="PROSITE" id="PS00687">
    <property type="entry name" value="ALDEHYDE_DEHYDR_GLU"/>
    <property type="match status" value="1"/>
</dbReference>
<evidence type="ECO:0000313" key="8">
    <source>
        <dbReference type="Proteomes" id="UP000681075"/>
    </source>
</evidence>
<dbReference type="Gene3D" id="3.40.309.10">
    <property type="entry name" value="Aldehyde Dehydrogenase, Chain A, domain 2"/>
    <property type="match status" value="1"/>
</dbReference>
<comment type="caution">
    <text evidence="7">The sequence shown here is derived from an EMBL/GenBank/DDBJ whole genome shotgun (WGS) entry which is preliminary data.</text>
</comment>
<keyword evidence="2 5" id="KW-0560">Oxidoreductase</keyword>
<dbReference type="FunFam" id="3.40.309.10:FF:000009">
    <property type="entry name" value="Aldehyde dehydrogenase A"/>
    <property type="match status" value="1"/>
</dbReference>
<evidence type="ECO:0000256" key="5">
    <source>
        <dbReference type="RuleBase" id="RU003345"/>
    </source>
</evidence>
<evidence type="ECO:0000256" key="3">
    <source>
        <dbReference type="ARBA" id="ARBA00023027"/>
    </source>
</evidence>
<gene>
    <name evidence="7" type="ORF">TMPK1_24590</name>
</gene>
<dbReference type="InterPro" id="IPR016161">
    <property type="entry name" value="Ald_DH/histidinol_DH"/>
</dbReference>